<name>A0ACC3CXP6_9PEZI</name>
<dbReference type="Proteomes" id="UP001186974">
    <property type="component" value="Unassembled WGS sequence"/>
</dbReference>
<sequence length="353" mass="37051">MVAFTAFSLLATVASVVLAAPFEDPSGITGVIDSRALPNTPKCELSKEGAKACQKYCDSHPMLKPGLVGARSGTITEDEIWTGCGCPPPGGISAVGPLLPPTITLPLEPRNDTGGEPCGDGSGVADESCNLQCKNQGAMSGTCVARIDTNGKPLDSGRTCDMQVSDPPVDVKPRDDLPEDKIRCGLLSFWPFRDSAGCELHCGDGLGYCDSEGDCICGSTRPTADPSNTVDTPKATMPPHNHTVTPLPFHLASRQSDIDQEGPCKLSCLTTGTDQCCAEKCGGTCNADGGCDCPASKDQIFSRDTSTSPRQPVEHCLSHIPLEGDAHCKRWCQRHISGSIGGFCGKDHLCHCD</sequence>
<comment type="caution">
    <text evidence="1">The sequence shown here is derived from an EMBL/GenBank/DDBJ whole genome shotgun (WGS) entry which is preliminary data.</text>
</comment>
<protein>
    <submittedName>
        <fullName evidence="1">Uncharacterized protein</fullName>
    </submittedName>
</protein>
<accession>A0ACC3CXP6</accession>
<evidence type="ECO:0000313" key="2">
    <source>
        <dbReference type="Proteomes" id="UP001186974"/>
    </source>
</evidence>
<organism evidence="1 2">
    <name type="scientific">Coniosporium uncinatum</name>
    <dbReference type="NCBI Taxonomy" id="93489"/>
    <lineage>
        <taxon>Eukaryota</taxon>
        <taxon>Fungi</taxon>
        <taxon>Dikarya</taxon>
        <taxon>Ascomycota</taxon>
        <taxon>Pezizomycotina</taxon>
        <taxon>Dothideomycetes</taxon>
        <taxon>Dothideomycetes incertae sedis</taxon>
        <taxon>Coniosporium</taxon>
    </lineage>
</organism>
<proteinExistence type="predicted"/>
<dbReference type="EMBL" id="JAWDJW010009932">
    <property type="protein sequence ID" value="KAK3053277.1"/>
    <property type="molecule type" value="Genomic_DNA"/>
</dbReference>
<reference evidence="1" key="1">
    <citation type="submission" date="2024-09" db="EMBL/GenBank/DDBJ databases">
        <title>Black Yeasts Isolated from many extreme environments.</title>
        <authorList>
            <person name="Coleine C."/>
            <person name="Stajich J.E."/>
            <person name="Selbmann L."/>
        </authorList>
    </citation>
    <scope>NUCLEOTIDE SEQUENCE</scope>
    <source>
        <strain evidence="1">CCFEE 5737</strain>
    </source>
</reference>
<evidence type="ECO:0000313" key="1">
    <source>
        <dbReference type="EMBL" id="KAK3053277.1"/>
    </source>
</evidence>
<gene>
    <name evidence="1" type="ORF">LTS18_012154</name>
</gene>
<keyword evidence="2" id="KW-1185">Reference proteome</keyword>